<dbReference type="InterPro" id="IPR050311">
    <property type="entry name" value="ORC1/CDC6"/>
</dbReference>
<sequence>MITVARALETTYVPKDLEHREGQISQLAAALEPISDGMSGEHSLIFGPSGWGGKTTLAKYVVRKLRQESFGVRRAYWNCMSGSSKTEVLHGLAQDSGIGNHLSRDGTATSTFLGAFCDTDDHDRRRRLFREPPARRTREIPLLEWKTLRFRKYTHEELVDILLTRIDAVLRPGVISVDVVEYIADIAAGDAGEAIGHIENPPPHTASLFTHTSRKKPCMPEEVLFETESRQDRAAIADYLRQVADNLESDASITLTAGDQSVTMDPPSQPTFEVKAEREGPTDGPGELSIEFELEWDENDDGGDGDGDLQIE</sequence>
<dbReference type="Proteomes" id="UP000198848">
    <property type="component" value="Unassembled WGS sequence"/>
</dbReference>
<dbReference type="PANTHER" id="PTHR10763">
    <property type="entry name" value="CELL DIVISION CONTROL PROTEIN 6-RELATED"/>
    <property type="match status" value="1"/>
</dbReference>
<organism evidence="6 7">
    <name type="scientific">Natronobacterium texcoconense</name>
    <dbReference type="NCBI Taxonomy" id="1095778"/>
    <lineage>
        <taxon>Archaea</taxon>
        <taxon>Methanobacteriati</taxon>
        <taxon>Methanobacteriota</taxon>
        <taxon>Stenosarchaea group</taxon>
        <taxon>Halobacteria</taxon>
        <taxon>Halobacteriales</taxon>
        <taxon>Natrialbaceae</taxon>
        <taxon>Natronobacterium</taxon>
    </lineage>
</organism>
<dbReference type="InterPro" id="IPR027417">
    <property type="entry name" value="P-loop_NTPase"/>
</dbReference>
<feature type="compositionally biased region" description="Acidic residues" evidence="4">
    <location>
        <begin position="290"/>
        <end position="312"/>
    </location>
</feature>
<evidence type="ECO:0000256" key="1">
    <source>
        <dbReference type="ARBA" id="ARBA00022705"/>
    </source>
</evidence>
<dbReference type="Pfam" id="PF20068">
    <property type="entry name" value="Amphi-Trp"/>
    <property type="match status" value="1"/>
</dbReference>
<feature type="domain" description="Amphi-Trp" evidence="5">
    <location>
        <begin position="219"/>
        <end position="312"/>
    </location>
</feature>
<proteinExistence type="predicted"/>
<evidence type="ECO:0000256" key="2">
    <source>
        <dbReference type="ARBA" id="ARBA00022741"/>
    </source>
</evidence>
<evidence type="ECO:0000256" key="3">
    <source>
        <dbReference type="ARBA" id="ARBA00022840"/>
    </source>
</evidence>
<dbReference type="InterPro" id="IPR027598">
    <property type="entry name" value="Amphi-Trp_dom"/>
</dbReference>
<keyword evidence="2" id="KW-0547">Nucleotide-binding</keyword>
<protein>
    <submittedName>
        <fullName evidence="6">Amphi-Trp domain-containing protein</fullName>
    </submittedName>
</protein>
<dbReference type="STRING" id="1095778.SAMN04489842_1384"/>
<dbReference type="Gene3D" id="1.10.8.60">
    <property type="match status" value="2"/>
</dbReference>
<dbReference type="SUPFAM" id="SSF52540">
    <property type="entry name" value="P-loop containing nucleoside triphosphate hydrolases"/>
    <property type="match status" value="1"/>
</dbReference>
<accession>A0A1H1CGP0</accession>
<evidence type="ECO:0000313" key="6">
    <source>
        <dbReference type="EMBL" id="SDQ62866.1"/>
    </source>
</evidence>
<evidence type="ECO:0000313" key="7">
    <source>
        <dbReference type="Proteomes" id="UP000198848"/>
    </source>
</evidence>
<dbReference type="GO" id="GO:0005524">
    <property type="term" value="F:ATP binding"/>
    <property type="evidence" value="ECO:0007669"/>
    <property type="project" value="UniProtKB-KW"/>
</dbReference>
<dbReference type="NCBIfam" id="TIGR04354">
    <property type="entry name" value="amphi-Trp"/>
    <property type="match status" value="1"/>
</dbReference>
<keyword evidence="3" id="KW-0067">ATP-binding</keyword>
<dbReference type="GO" id="GO:0006260">
    <property type="term" value="P:DNA replication"/>
    <property type="evidence" value="ECO:0007669"/>
    <property type="project" value="UniProtKB-KW"/>
</dbReference>
<dbReference type="EMBL" id="FNLC01000001">
    <property type="protein sequence ID" value="SDQ62866.1"/>
    <property type="molecule type" value="Genomic_DNA"/>
</dbReference>
<evidence type="ECO:0000259" key="5">
    <source>
        <dbReference type="Pfam" id="PF20068"/>
    </source>
</evidence>
<dbReference type="Gene3D" id="3.40.50.300">
    <property type="entry name" value="P-loop containing nucleotide triphosphate hydrolases"/>
    <property type="match status" value="1"/>
</dbReference>
<gene>
    <name evidence="6" type="ORF">SAMN04489842_1384</name>
</gene>
<dbReference type="PANTHER" id="PTHR10763:SF22">
    <property type="entry name" value="ORC1-TYPE DNA REPLICATION PROTEIN"/>
    <property type="match status" value="1"/>
</dbReference>
<reference evidence="7" key="1">
    <citation type="submission" date="2016-10" db="EMBL/GenBank/DDBJ databases">
        <authorList>
            <person name="Varghese N."/>
            <person name="Submissions S."/>
        </authorList>
    </citation>
    <scope>NUCLEOTIDE SEQUENCE [LARGE SCALE GENOMIC DNA]</scope>
    <source>
        <strain evidence="7">DSM 24767</strain>
    </source>
</reference>
<feature type="region of interest" description="Disordered" evidence="4">
    <location>
        <begin position="257"/>
        <end position="312"/>
    </location>
</feature>
<evidence type="ECO:0000256" key="4">
    <source>
        <dbReference type="SAM" id="MobiDB-lite"/>
    </source>
</evidence>
<keyword evidence="1" id="KW-0235">DNA replication</keyword>
<dbReference type="AlphaFoldDB" id="A0A1H1CGP0"/>
<keyword evidence="7" id="KW-1185">Reference proteome</keyword>
<name>A0A1H1CGP0_NATTX</name>